<gene>
    <name evidence="8" type="ORF">B0T24DRAFT_350685</name>
</gene>
<dbReference type="AlphaFoldDB" id="A0AAE0N3N2"/>
<feature type="compositionally biased region" description="Basic and acidic residues" evidence="7">
    <location>
        <begin position="380"/>
        <end position="390"/>
    </location>
</feature>
<organism evidence="8 9">
    <name type="scientific">Lasiosphaeria ovina</name>
    <dbReference type="NCBI Taxonomy" id="92902"/>
    <lineage>
        <taxon>Eukaryota</taxon>
        <taxon>Fungi</taxon>
        <taxon>Dikarya</taxon>
        <taxon>Ascomycota</taxon>
        <taxon>Pezizomycotina</taxon>
        <taxon>Sordariomycetes</taxon>
        <taxon>Sordariomycetidae</taxon>
        <taxon>Sordariales</taxon>
        <taxon>Lasiosphaeriaceae</taxon>
        <taxon>Lasiosphaeria</taxon>
    </lineage>
</organism>
<evidence type="ECO:0000256" key="6">
    <source>
        <dbReference type="ARBA" id="ARBA00023242"/>
    </source>
</evidence>
<protein>
    <recommendedName>
        <fullName evidence="10">Transcription initiation factor IIF subunit alpha</fullName>
    </recommendedName>
</protein>
<dbReference type="PANTHER" id="PTHR13011">
    <property type="entry name" value="TFIIF-ALPHA"/>
    <property type="match status" value="1"/>
</dbReference>
<evidence type="ECO:0000256" key="3">
    <source>
        <dbReference type="ARBA" id="ARBA00023015"/>
    </source>
</evidence>
<dbReference type="GO" id="GO:0005674">
    <property type="term" value="C:transcription factor TFIIF complex"/>
    <property type="evidence" value="ECO:0007669"/>
    <property type="project" value="TreeGrafter"/>
</dbReference>
<dbReference type="GO" id="GO:0001096">
    <property type="term" value="F:TFIIF-class transcription factor complex binding"/>
    <property type="evidence" value="ECO:0007669"/>
    <property type="project" value="TreeGrafter"/>
</dbReference>
<dbReference type="InterPro" id="IPR011039">
    <property type="entry name" value="TFIIF_interaction"/>
</dbReference>
<feature type="compositionally biased region" description="Polar residues" evidence="7">
    <location>
        <begin position="525"/>
        <end position="534"/>
    </location>
</feature>
<dbReference type="Proteomes" id="UP001287356">
    <property type="component" value="Unassembled WGS sequence"/>
</dbReference>
<dbReference type="GO" id="GO:0032968">
    <property type="term" value="P:positive regulation of transcription elongation by RNA polymerase II"/>
    <property type="evidence" value="ECO:0007669"/>
    <property type="project" value="InterPro"/>
</dbReference>
<feature type="compositionally biased region" description="Low complexity" evidence="7">
    <location>
        <begin position="1"/>
        <end position="12"/>
    </location>
</feature>
<keyword evidence="6" id="KW-0539">Nucleus</keyword>
<dbReference type="GO" id="GO:0016251">
    <property type="term" value="F:RNA polymerase II general transcription initiation factor activity"/>
    <property type="evidence" value="ECO:0007669"/>
    <property type="project" value="TreeGrafter"/>
</dbReference>
<feature type="region of interest" description="Disordered" evidence="7">
    <location>
        <begin position="156"/>
        <end position="220"/>
    </location>
</feature>
<evidence type="ECO:0000256" key="2">
    <source>
        <dbReference type="ARBA" id="ARBA00005249"/>
    </source>
</evidence>
<evidence type="ECO:0000313" key="9">
    <source>
        <dbReference type="Proteomes" id="UP001287356"/>
    </source>
</evidence>
<dbReference type="SUPFAM" id="SSF50916">
    <property type="entry name" value="Rap30/74 interaction domains"/>
    <property type="match status" value="1"/>
</dbReference>
<feature type="compositionally biased region" description="Basic and acidic residues" evidence="7">
    <location>
        <begin position="42"/>
        <end position="56"/>
    </location>
</feature>
<dbReference type="InterPro" id="IPR008851">
    <property type="entry name" value="TFIIF-alpha"/>
</dbReference>
<feature type="compositionally biased region" description="Basic and acidic residues" evidence="7">
    <location>
        <begin position="63"/>
        <end position="76"/>
    </location>
</feature>
<sequence>MSAPPAGAGNAPRRPPGPRKPKVNPLVARKRPIPKPALSQKPKVDQNAKEDEDRSKYVPTPDEQMKLDKLKEDRKRNNGWSHPPPTGHYQEFDLITTKRSLLEDMRFHIMRLSKGKGERANGETTVDVTNQDQFPRPVTLHRRDPRLPPVSKVVVQEDPNPAETGDDAEAERLRQEKAEREAQRALDKAQIAPIIKSNEPKKQQQQKKEKAAAFYGRHSEEHKKQSSLRYEETLPWHLEDAEGKAGVWVGSYIASLSDTNCALVIDGDRFRMIPLERFYRFDEKPPFATMSLDAAENMMLQGKDVKRWVMIDQERQAAEKEKDETRQFLRGRTRVKTESATSRRAPKGERQDDYDIDISGDEFQDDDEAPGFEADDEDSKEVKQRIRREQVGANLFGEGEESKVDEEEREKELEKLKRKMMGKQTMKGLVKLEHAMDYDNSDSENEANNPFTESSESESDEEEKKEEEVKRDEEAKKTAEVKDVKDAKDAKDAGASGATSKGNTTPSGKQKLADKKGKLKRPGSPNLSDSSGAESTRKKVKTGKGTSSKAPSRSATPLPGRPRVGGATSDGEATAGEGSDGGLKLKKKIKIKTGTGAGGSPSASRAGSPAPPNDLLSAQVASPKKADATTPHGSSGPGQPGDRVEAWEIVQAVAAHQPISLGNLLRKFLHRIDKPGTTTKTEWIHLVRQNAEFGLDKNLRSLNKS</sequence>
<keyword evidence="9" id="KW-1185">Reference proteome</keyword>
<feature type="compositionally biased region" description="Basic and acidic residues" evidence="7">
    <location>
        <begin position="316"/>
        <end position="327"/>
    </location>
</feature>
<feature type="compositionally biased region" description="Basic residues" evidence="7">
    <location>
        <begin position="16"/>
        <end position="33"/>
    </location>
</feature>
<dbReference type="GO" id="GO:0006367">
    <property type="term" value="P:transcription initiation at RNA polymerase II promoter"/>
    <property type="evidence" value="ECO:0007669"/>
    <property type="project" value="InterPro"/>
</dbReference>
<evidence type="ECO:0000256" key="5">
    <source>
        <dbReference type="ARBA" id="ARBA00023163"/>
    </source>
</evidence>
<reference evidence="8" key="2">
    <citation type="submission" date="2023-06" db="EMBL/GenBank/DDBJ databases">
        <authorList>
            <consortium name="Lawrence Berkeley National Laboratory"/>
            <person name="Haridas S."/>
            <person name="Hensen N."/>
            <person name="Bonometti L."/>
            <person name="Westerberg I."/>
            <person name="Brannstrom I.O."/>
            <person name="Guillou S."/>
            <person name="Cros-Aarteil S."/>
            <person name="Calhoun S."/>
            <person name="Kuo A."/>
            <person name="Mondo S."/>
            <person name="Pangilinan J."/>
            <person name="Riley R."/>
            <person name="Labutti K."/>
            <person name="Andreopoulos B."/>
            <person name="Lipzen A."/>
            <person name="Chen C."/>
            <person name="Yanf M."/>
            <person name="Daum C."/>
            <person name="Ng V."/>
            <person name="Clum A."/>
            <person name="Steindorff A."/>
            <person name="Ohm R."/>
            <person name="Martin F."/>
            <person name="Silar P."/>
            <person name="Natvig D."/>
            <person name="Lalanne C."/>
            <person name="Gautier V."/>
            <person name="Ament-Velasquez S.L."/>
            <person name="Kruys A."/>
            <person name="Hutchinson M.I."/>
            <person name="Powell A.J."/>
            <person name="Barry K."/>
            <person name="Miller A.N."/>
            <person name="Grigoriev I.V."/>
            <person name="Debuchy R."/>
            <person name="Gladieux P."/>
            <person name="Thoren M.H."/>
            <person name="Johannesson H."/>
        </authorList>
    </citation>
    <scope>NUCLEOTIDE SEQUENCE</scope>
    <source>
        <strain evidence="8">CBS 958.72</strain>
    </source>
</reference>
<feature type="compositionally biased region" description="Basic and acidic residues" evidence="7">
    <location>
        <begin position="198"/>
        <end position="220"/>
    </location>
</feature>
<feature type="compositionally biased region" description="Acidic residues" evidence="7">
    <location>
        <begin position="354"/>
        <end position="379"/>
    </location>
</feature>
<dbReference type="EMBL" id="JAULSN010000006">
    <property type="protein sequence ID" value="KAK3369045.1"/>
    <property type="molecule type" value="Genomic_DNA"/>
</dbReference>
<evidence type="ECO:0000313" key="8">
    <source>
        <dbReference type="EMBL" id="KAK3369045.1"/>
    </source>
</evidence>
<keyword evidence="5" id="KW-0804">Transcription</keyword>
<feature type="compositionally biased region" description="Acidic residues" evidence="7">
    <location>
        <begin position="455"/>
        <end position="465"/>
    </location>
</feature>
<evidence type="ECO:0000256" key="1">
    <source>
        <dbReference type="ARBA" id="ARBA00004123"/>
    </source>
</evidence>
<evidence type="ECO:0000256" key="4">
    <source>
        <dbReference type="ARBA" id="ARBA00023125"/>
    </source>
</evidence>
<comment type="caution">
    <text evidence="8">The sequence shown here is derived from an EMBL/GenBank/DDBJ whole genome shotgun (WGS) entry which is preliminary data.</text>
</comment>
<comment type="subcellular location">
    <subcellularLocation>
        <location evidence="1">Nucleus</location>
    </subcellularLocation>
</comment>
<dbReference type="PANTHER" id="PTHR13011:SF0">
    <property type="entry name" value="GENERAL TRANSCRIPTION FACTOR IIF SUBUNIT 1"/>
    <property type="match status" value="1"/>
</dbReference>
<keyword evidence="4" id="KW-0238">DNA-binding</keyword>
<feature type="region of interest" description="Disordered" evidence="7">
    <location>
        <begin position="1"/>
        <end position="90"/>
    </location>
</feature>
<feature type="compositionally biased region" description="Basic and acidic residues" evidence="7">
    <location>
        <begin position="170"/>
        <end position="187"/>
    </location>
</feature>
<keyword evidence="3" id="KW-0805">Transcription regulation</keyword>
<evidence type="ECO:0008006" key="10">
    <source>
        <dbReference type="Google" id="ProtNLM"/>
    </source>
</evidence>
<reference evidence="8" key="1">
    <citation type="journal article" date="2023" name="Mol. Phylogenet. Evol.">
        <title>Genome-scale phylogeny and comparative genomics of the fungal order Sordariales.</title>
        <authorList>
            <person name="Hensen N."/>
            <person name="Bonometti L."/>
            <person name="Westerberg I."/>
            <person name="Brannstrom I.O."/>
            <person name="Guillou S."/>
            <person name="Cros-Aarteil S."/>
            <person name="Calhoun S."/>
            <person name="Haridas S."/>
            <person name="Kuo A."/>
            <person name="Mondo S."/>
            <person name="Pangilinan J."/>
            <person name="Riley R."/>
            <person name="LaButti K."/>
            <person name="Andreopoulos B."/>
            <person name="Lipzen A."/>
            <person name="Chen C."/>
            <person name="Yan M."/>
            <person name="Daum C."/>
            <person name="Ng V."/>
            <person name="Clum A."/>
            <person name="Steindorff A."/>
            <person name="Ohm R.A."/>
            <person name="Martin F."/>
            <person name="Silar P."/>
            <person name="Natvig D.O."/>
            <person name="Lalanne C."/>
            <person name="Gautier V."/>
            <person name="Ament-Velasquez S.L."/>
            <person name="Kruys A."/>
            <person name="Hutchinson M.I."/>
            <person name="Powell A.J."/>
            <person name="Barry K."/>
            <person name="Miller A.N."/>
            <person name="Grigoriev I.V."/>
            <person name="Debuchy R."/>
            <person name="Gladieux P."/>
            <person name="Hiltunen Thoren M."/>
            <person name="Johannesson H."/>
        </authorList>
    </citation>
    <scope>NUCLEOTIDE SEQUENCE</scope>
    <source>
        <strain evidence="8">CBS 958.72</strain>
    </source>
</reference>
<name>A0AAE0N3N2_9PEZI</name>
<evidence type="ECO:0000256" key="7">
    <source>
        <dbReference type="SAM" id="MobiDB-lite"/>
    </source>
</evidence>
<proteinExistence type="inferred from homology"/>
<feature type="compositionally biased region" description="Basic and acidic residues" evidence="7">
    <location>
        <begin position="466"/>
        <end position="492"/>
    </location>
</feature>
<accession>A0AAE0N3N2</accession>
<feature type="region of interest" description="Disordered" evidence="7">
    <location>
        <begin position="316"/>
        <end position="644"/>
    </location>
</feature>
<dbReference type="GO" id="GO:0003677">
    <property type="term" value="F:DNA binding"/>
    <property type="evidence" value="ECO:0007669"/>
    <property type="project" value="UniProtKB-KW"/>
</dbReference>
<comment type="similarity">
    <text evidence="2">Belongs to the TFIIF alpha subunit family.</text>
</comment>